<keyword evidence="2" id="KW-0547">Nucleotide-binding</keyword>
<dbReference type="OrthoDB" id="9760715at2"/>
<dbReference type="GO" id="GO:0004386">
    <property type="term" value="F:helicase activity"/>
    <property type="evidence" value="ECO:0007669"/>
    <property type="project" value="UniProtKB-KW"/>
</dbReference>
<dbReference type="Gene3D" id="3.40.50.10810">
    <property type="entry name" value="Tandem AAA-ATPase domain"/>
    <property type="match status" value="1"/>
</dbReference>
<dbReference type="STRING" id="646529.Desaci_1278"/>
<dbReference type="GO" id="GO:0005524">
    <property type="term" value="F:ATP binding"/>
    <property type="evidence" value="ECO:0007669"/>
    <property type="project" value="InterPro"/>
</dbReference>
<dbReference type="SUPFAM" id="SSF52540">
    <property type="entry name" value="P-loop containing nucleoside triphosphate hydrolases"/>
    <property type="match status" value="2"/>
</dbReference>
<keyword evidence="3" id="KW-1185">Reference proteome</keyword>
<dbReference type="InterPro" id="IPR038718">
    <property type="entry name" value="SNF2-like_sf"/>
</dbReference>
<dbReference type="PROSITE" id="PS51192">
    <property type="entry name" value="HELICASE_ATP_BIND_1"/>
    <property type="match status" value="1"/>
</dbReference>
<sequence length="414" mass="48236">MIKLLPHQQSVLEQTKAFHRVAYYLDMGLGKSFVGSEKMHQLKTPFTLVICQKSKIDDWAAHFREHYDYNVYSFNKQFISEIPEHSVLVINYDLAWRRSELLKLSNYTLILDESSCIKNETRRRSKFILKLKADNAILLSGTPTGGKYEELWSQCQLLGWAISKRLYWQQFVKTKILEVGGCPIKVVTGYKNVDRLKAKLRDYGAVFMKTEEVLDLPKTMDQIVNIAITKEYRRFKKDRVIDINGKTLVGDTPLTQLLYLRQLAGMYNENKIERLTDLIQSTGDRLIVFYNFDLEYGVIRNLCEKTGKQVSVVNGKLKDLKAYEEHSDSVTLVQYQAGAMGLNLQLANKIIYFSLPLSSELWMQSKKRIHRIGQTQTCFYYYLLTKGTIEPKILETLQQRKDFTDRLFKEVDHD</sequence>
<accession>I4D3D0</accession>
<organism evidence="2 3">
    <name type="scientific">Desulfosporosinus acidiphilus (strain DSM 22704 / JCM 16185 / SJ4)</name>
    <dbReference type="NCBI Taxonomy" id="646529"/>
    <lineage>
        <taxon>Bacteria</taxon>
        <taxon>Bacillati</taxon>
        <taxon>Bacillota</taxon>
        <taxon>Clostridia</taxon>
        <taxon>Eubacteriales</taxon>
        <taxon>Desulfitobacteriaceae</taxon>
        <taxon>Desulfosporosinus</taxon>
    </lineage>
</organism>
<dbReference type="Proteomes" id="UP000002892">
    <property type="component" value="Chromosome"/>
</dbReference>
<dbReference type="SMART" id="SM00487">
    <property type="entry name" value="DEXDc"/>
    <property type="match status" value="1"/>
</dbReference>
<keyword evidence="2" id="KW-0347">Helicase</keyword>
<name>I4D3D0_DESAJ</name>
<dbReference type="AlphaFoldDB" id="I4D3D0"/>
<dbReference type="HOGENOM" id="CLU_055091_0_0_9"/>
<protein>
    <submittedName>
        <fullName evidence="2">DNA/RNA helicase, superfamily II, SNF2 family</fullName>
    </submittedName>
</protein>
<evidence type="ECO:0000313" key="3">
    <source>
        <dbReference type="Proteomes" id="UP000002892"/>
    </source>
</evidence>
<keyword evidence="2" id="KW-0067">ATP-binding</keyword>
<dbReference type="KEGG" id="dai:Desaci_1278"/>
<dbReference type="Pfam" id="PF00271">
    <property type="entry name" value="Helicase_C"/>
    <property type="match status" value="1"/>
</dbReference>
<dbReference type="EMBL" id="CP003639">
    <property type="protein sequence ID" value="AFM40304.1"/>
    <property type="molecule type" value="Genomic_DNA"/>
</dbReference>
<proteinExistence type="predicted"/>
<dbReference type="PANTHER" id="PTHR45629">
    <property type="entry name" value="SNF2/RAD54 FAMILY MEMBER"/>
    <property type="match status" value="1"/>
</dbReference>
<dbReference type="InterPro" id="IPR001650">
    <property type="entry name" value="Helicase_C-like"/>
</dbReference>
<dbReference type="InterPro" id="IPR050496">
    <property type="entry name" value="SNF2_RAD54_helicase_repair"/>
</dbReference>
<evidence type="ECO:0000259" key="1">
    <source>
        <dbReference type="PROSITE" id="PS51192"/>
    </source>
</evidence>
<reference evidence="2 3" key="1">
    <citation type="journal article" date="2012" name="J. Bacteriol.">
        <title>Complete genome sequences of Desulfosporosinus orientis DSM765T, Desulfosporosinus youngiae DSM17734T, Desulfosporosinus meridiei DSM13257T, and Desulfosporosinus acidiphilus DSM22704T.</title>
        <authorList>
            <person name="Pester M."/>
            <person name="Brambilla E."/>
            <person name="Alazard D."/>
            <person name="Rattei T."/>
            <person name="Weinmaier T."/>
            <person name="Han J."/>
            <person name="Lucas S."/>
            <person name="Lapidus A."/>
            <person name="Cheng J.F."/>
            <person name="Goodwin L."/>
            <person name="Pitluck S."/>
            <person name="Peters L."/>
            <person name="Ovchinnikova G."/>
            <person name="Teshima H."/>
            <person name="Detter J.C."/>
            <person name="Han C.S."/>
            <person name="Tapia R."/>
            <person name="Land M.L."/>
            <person name="Hauser L."/>
            <person name="Kyrpides N.C."/>
            <person name="Ivanova N.N."/>
            <person name="Pagani I."/>
            <person name="Huntmann M."/>
            <person name="Wei C.L."/>
            <person name="Davenport K.W."/>
            <person name="Daligault H."/>
            <person name="Chain P.S."/>
            <person name="Chen A."/>
            <person name="Mavromatis K."/>
            <person name="Markowitz V."/>
            <person name="Szeto E."/>
            <person name="Mikhailova N."/>
            <person name="Pati A."/>
            <person name="Wagner M."/>
            <person name="Woyke T."/>
            <person name="Ollivier B."/>
            <person name="Klenk H.P."/>
            <person name="Spring S."/>
            <person name="Loy A."/>
        </authorList>
    </citation>
    <scope>NUCLEOTIDE SEQUENCE [LARGE SCALE GENOMIC DNA]</scope>
    <source>
        <strain evidence="3">DSM 22704 / JCM 16185 / SJ4</strain>
    </source>
</reference>
<dbReference type="eggNOG" id="COG0553">
    <property type="taxonomic scope" value="Bacteria"/>
</dbReference>
<gene>
    <name evidence="2" type="ordered locus">Desaci_1278</name>
</gene>
<dbReference type="Gene3D" id="3.40.50.300">
    <property type="entry name" value="P-loop containing nucleotide triphosphate hydrolases"/>
    <property type="match status" value="1"/>
</dbReference>
<dbReference type="InterPro" id="IPR027417">
    <property type="entry name" value="P-loop_NTPase"/>
</dbReference>
<feature type="domain" description="Helicase ATP-binding" evidence="1">
    <location>
        <begin position="12"/>
        <end position="161"/>
    </location>
</feature>
<keyword evidence="2" id="KW-0378">Hydrolase</keyword>
<dbReference type="PANTHER" id="PTHR45629:SF7">
    <property type="entry name" value="DNA EXCISION REPAIR PROTEIN ERCC-6-RELATED"/>
    <property type="match status" value="1"/>
</dbReference>
<evidence type="ECO:0000313" key="2">
    <source>
        <dbReference type="EMBL" id="AFM40304.1"/>
    </source>
</evidence>
<dbReference type="InterPro" id="IPR000330">
    <property type="entry name" value="SNF2_N"/>
</dbReference>
<dbReference type="Pfam" id="PF00176">
    <property type="entry name" value="SNF2-rel_dom"/>
    <property type="match status" value="1"/>
</dbReference>
<dbReference type="InterPro" id="IPR014001">
    <property type="entry name" value="Helicase_ATP-bd"/>
</dbReference>
<dbReference type="RefSeq" id="WP_014826311.1">
    <property type="nucleotide sequence ID" value="NC_018068.1"/>
</dbReference>